<dbReference type="RefSeq" id="XP_003671741.1">
    <property type="nucleotide sequence ID" value="XM_003671693.1"/>
</dbReference>
<dbReference type="KEGG" id="ndi:NDAI_0H03250"/>
<dbReference type="Gene3D" id="3.40.309.10">
    <property type="entry name" value="Aldehyde Dehydrogenase, Chain A, domain 2"/>
    <property type="match status" value="1"/>
</dbReference>
<organism evidence="7 8">
    <name type="scientific">Naumovozyma dairenensis (strain ATCC 10597 / BCRC 20456 / CBS 421 / NBRC 0211 / NRRL Y-12639)</name>
    <name type="common">Saccharomyces dairenensis</name>
    <dbReference type="NCBI Taxonomy" id="1071378"/>
    <lineage>
        <taxon>Eukaryota</taxon>
        <taxon>Fungi</taxon>
        <taxon>Dikarya</taxon>
        <taxon>Ascomycota</taxon>
        <taxon>Saccharomycotina</taxon>
        <taxon>Saccharomycetes</taxon>
        <taxon>Saccharomycetales</taxon>
        <taxon>Saccharomycetaceae</taxon>
        <taxon>Naumovozyma</taxon>
    </lineage>
</organism>
<evidence type="ECO:0000256" key="1">
    <source>
        <dbReference type="ARBA" id="ARBA00009986"/>
    </source>
</evidence>
<keyword evidence="2 5" id="KW-0560">Oxidoreductase</keyword>
<dbReference type="PANTHER" id="PTHR43720:SF2">
    <property type="entry name" value="2-AMINOMUCONIC SEMIALDEHYDE DEHYDROGENASE"/>
    <property type="match status" value="1"/>
</dbReference>
<dbReference type="EMBL" id="HE580274">
    <property type="protein sequence ID" value="CCD26498.1"/>
    <property type="molecule type" value="Genomic_DNA"/>
</dbReference>
<keyword evidence="8" id="KW-1185">Reference proteome</keyword>
<dbReference type="GeneID" id="11496029"/>
<dbReference type="PROSITE" id="PS00687">
    <property type="entry name" value="ALDEHYDE_DEHYDR_GLU"/>
    <property type="match status" value="1"/>
</dbReference>
<feature type="active site" evidence="4">
    <location>
        <position position="265"/>
    </location>
</feature>
<dbReference type="InterPro" id="IPR015590">
    <property type="entry name" value="Aldehyde_DH_dom"/>
</dbReference>
<name>G0WFD7_NAUDC</name>
<dbReference type="GO" id="GO:0006598">
    <property type="term" value="P:polyamine catabolic process"/>
    <property type="evidence" value="ECO:0007669"/>
    <property type="project" value="TreeGrafter"/>
</dbReference>
<dbReference type="FunFam" id="3.40.309.10:FF:000012">
    <property type="entry name" value="Betaine aldehyde dehydrogenase"/>
    <property type="match status" value="1"/>
</dbReference>
<dbReference type="GO" id="GO:0004029">
    <property type="term" value="F:aldehyde dehydrogenase (NAD+) activity"/>
    <property type="evidence" value="ECO:0007669"/>
    <property type="project" value="TreeGrafter"/>
</dbReference>
<dbReference type="AlphaFoldDB" id="G0WFD7"/>
<evidence type="ECO:0000256" key="5">
    <source>
        <dbReference type="RuleBase" id="RU003345"/>
    </source>
</evidence>
<comment type="similarity">
    <text evidence="1 5">Belongs to the aldehyde dehydrogenase family.</text>
</comment>
<evidence type="ECO:0000313" key="8">
    <source>
        <dbReference type="Proteomes" id="UP000000689"/>
    </source>
</evidence>
<feature type="domain" description="Aldehyde dehydrogenase" evidence="6">
    <location>
        <begin position="26"/>
        <end position="503"/>
    </location>
</feature>
<dbReference type="InterPro" id="IPR016160">
    <property type="entry name" value="Ald_DH_CS_CYS"/>
</dbReference>
<dbReference type="STRING" id="1071378.G0WFD7"/>
<gene>
    <name evidence="7" type="primary">NDAI0H03250</name>
    <name evidence="7" type="ordered locus">NDAI_0H03250</name>
</gene>
<dbReference type="OrthoDB" id="310895at2759"/>
<evidence type="ECO:0000256" key="3">
    <source>
        <dbReference type="ARBA" id="ARBA00023027"/>
    </source>
</evidence>
<dbReference type="Gene3D" id="3.40.605.10">
    <property type="entry name" value="Aldehyde Dehydrogenase, Chain A, domain 1"/>
    <property type="match status" value="1"/>
</dbReference>
<dbReference type="PANTHER" id="PTHR43720">
    <property type="entry name" value="2-AMINOMUCONIC SEMIALDEHYDE DEHYDROGENASE"/>
    <property type="match status" value="1"/>
</dbReference>
<dbReference type="Proteomes" id="UP000000689">
    <property type="component" value="Chromosome 8"/>
</dbReference>
<sequence length="512" mass="56387">MFTQIHIPQRNLTLKQPIGLFINNEFVKSENEEKIETINPSTGEVITSFYSGSFADVDRAVKAASDAYENVWKHTSPAERSLLLMKLADLIERDKCTLAALETLDSGKPYHSNAMLDLEQIIYLTRYFAGATDKFTTGETIPISEEKFCYTLMAPYGVVGQIVPWNYPLAMASWKIQGCLATGNTIVLKPAENTSLSVLYLAQLFVEAGFPPGVLNIIPGNGAVVGNALGKHPGIEKISFTGSTSVGLGILKASAESNMKDVTLECGGKSPAVIFEDANLEQAIEWTAKGIFFNSGQNCTANSRIYVHYSNYDKFLELFTKHIKEKWGFGKNFDPFDEDCTIGPVISKKQFDKISEFLKGEMPHPETPYKLSYTCKVHKVLDDPPESNKGFFIPPTIFTSVPYDSPWNTEEIFGPAVTVTPFETYDEVIKLANNTSYGLASAIFTENIRTANKFINDIQAGTVWVNSSNDPEMSVPFGGYKMSGIGRELGKSGVETYCQTKAVHMSLAQPGS</sequence>
<dbReference type="InterPro" id="IPR016162">
    <property type="entry name" value="Ald_DH_N"/>
</dbReference>
<dbReference type="InterPro" id="IPR016161">
    <property type="entry name" value="Ald_DH/histidinol_DH"/>
</dbReference>
<evidence type="ECO:0000256" key="2">
    <source>
        <dbReference type="ARBA" id="ARBA00023002"/>
    </source>
</evidence>
<evidence type="ECO:0000313" key="7">
    <source>
        <dbReference type="EMBL" id="CCD26498.1"/>
    </source>
</evidence>
<dbReference type="SUPFAM" id="SSF53720">
    <property type="entry name" value="ALDH-like"/>
    <property type="match status" value="1"/>
</dbReference>
<dbReference type="OMA" id="VRHVMIK"/>
<proteinExistence type="inferred from homology"/>
<reference evidence="7 8" key="1">
    <citation type="journal article" date="2011" name="Proc. Natl. Acad. Sci. U.S.A.">
        <title>Evolutionary erosion of yeast sex chromosomes by mating-type switching accidents.</title>
        <authorList>
            <person name="Gordon J.L."/>
            <person name="Armisen D."/>
            <person name="Proux-Wera E."/>
            <person name="Oheigeartaigh S.S."/>
            <person name="Byrne K.P."/>
            <person name="Wolfe K.H."/>
        </authorList>
    </citation>
    <scope>NUCLEOTIDE SEQUENCE [LARGE SCALE GENOMIC DNA]</scope>
    <source>
        <strain evidence="8">ATCC 10597 / BCRC 20456 / CBS 421 / NBRC 0211 / NRRL Y-12639</strain>
    </source>
</reference>
<dbReference type="Pfam" id="PF00171">
    <property type="entry name" value="Aldedh"/>
    <property type="match status" value="1"/>
</dbReference>
<evidence type="ECO:0000256" key="4">
    <source>
        <dbReference type="PROSITE-ProRule" id="PRU10007"/>
    </source>
</evidence>
<keyword evidence="3" id="KW-0520">NAD</keyword>
<protein>
    <recommendedName>
        <fullName evidence="6">Aldehyde dehydrogenase domain-containing protein</fullName>
    </recommendedName>
</protein>
<accession>G0WFD7</accession>
<dbReference type="HOGENOM" id="CLU_005391_0_1_1"/>
<dbReference type="GO" id="GO:0046394">
    <property type="term" value="P:carboxylic acid biosynthetic process"/>
    <property type="evidence" value="ECO:0007669"/>
    <property type="project" value="UniProtKB-ARBA"/>
</dbReference>
<dbReference type="InterPro" id="IPR016163">
    <property type="entry name" value="Ald_DH_C"/>
</dbReference>
<dbReference type="eggNOG" id="KOG2450">
    <property type="taxonomic scope" value="Eukaryota"/>
</dbReference>
<dbReference type="FunFam" id="3.40.605.10:FF:000001">
    <property type="entry name" value="Aldehyde dehydrogenase 1"/>
    <property type="match status" value="1"/>
</dbReference>
<evidence type="ECO:0000259" key="6">
    <source>
        <dbReference type="Pfam" id="PF00171"/>
    </source>
</evidence>
<dbReference type="FunFam" id="3.40.605.10:FF:000026">
    <property type="entry name" value="Aldehyde dehydrogenase, putative"/>
    <property type="match status" value="1"/>
</dbReference>
<dbReference type="InterPro" id="IPR029510">
    <property type="entry name" value="Ald_DH_CS_GLU"/>
</dbReference>
<dbReference type="PROSITE" id="PS00070">
    <property type="entry name" value="ALDEHYDE_DEHYDR_CYS"/>
    <property type="match status" value="1"/>
</dbReference>